<evidence type="ECO:0000313" key="9">
    <source>
        <dbReference type="Proteomes" id="UP001153620"/>
    </source>
</evidence>
<dbReference type="CDD" id="cd00190">
    <property type="entry name" value="Tryp_SPc"/>
    <property type="match status" value="1"/>
</dbReference>
<evidence type="ECO:0000259" key="7">
    <source>
        <dbReference type="SMART" id="SM00020"/>
    </source>
</evidence>
<dbReference type="AlphaFoldDB" id="A0A9N9S998"/>
<evidence type="ECO:0000313" key="8">
    <source>
        <dbReference type="EMBL" id="CAG9812044.1"/>
    </source>
</evidence>
<dbReference type="EMBL" id="OU895880">
    <property type="protein sequence ID" value="CAG9812044.1"/>
    <property type="molecule type" value="Genomic_DNA"/>
</dbReference>
<dbReference type="Gene3D" id="2.40.10.10">
    <property type="entry name" value="Trypsin-like serine proteases"/>
    <property type="match status" value="1"/>
</dbReference>
<keyword evidence="9" id="KW-1185">Reference proteome</keyword>
<keyword evidence="6" id="KW-0732">Signal</keyword>
<dbReference type="Proteomes" id="UP001153620">
    <property type="component" value="Chromosome 4"/>
</dbReference>
<dbReference type="SUPFAM" id="SSF50494">
    <property type="entry name" value="Trypsin-like serine proteases"/>
    <property type="match status" value="1"/>
</dbReference>
<dbReference type="SUPFAM" id="SSF52058">
    <property type="entry name" value="L domain-like"/>
    <property type="match status" value="1"/>
</dbReference>
<dbReference type="PANTHER" id="PTHR24369">
    <property type="entry name" value="ANTIGEN BSP, PUTATIVE-RELATED"/>
    <property type="match status" value="1"/>
</dbReference>
<dbReference type="FunFam" id="3.80.10.10:FF:001164">
    <property type="entry name" value="GH01279p"/>
    <property type="match status" value="1"/>
</dbReference>
<dbReference type="Pfam" id="PF00089">
    <property type="entry name" value="Trypsin"/>
    <property type="match status" value="1"/>
</dbReference>
<dbReference type="InterPro" id="IPR043504">
    <property type="entry name" value="Peptidase_S1_PA_chymotrypsin"/>
</dbReference>
<reference evidence="8" key="2">
    <citation type="submission" date="2022-10" db="EMBL/GenBank/DDBJ databases">
        <authorList>
            <consortium name="ENA_rothamsted_submissions"/>
            <consortium name="culmorum"/>
            <person name="King R."/>
        </authorList>
    </citation>
    <scope>NUCLEOTIDE SEQUENCE</scope>
</reference>
<keyword evidence="1" id="KW-0433">Leucine-rich repeat</keyword>
<dbReference type="OrthoDB" id="238681at2759"/>
<dbReference type="InterPro" id="IPR050541">
    <property type="entry name" value="LRR_TM_domain-containing"/>
</dbReference>
<reference evidence="8" key="1">
    <citation type="submission" date="2022-01" db="EMBL/GenBank/DDBJ databases">
        <authorList>
            <person name="King R."/>
        </authorList>
    </citation>
    <scope>NUCLEOTIDE SEQUENCE</scope>
</reference>
<name>A0A9N9S998_9DIPT</name>
<comment type="similarity">
    <text evidence="4">Belongs to the peptidase S1 family. CLIP subfamily.</text>
</comment>
<evidence type="ECO:0000256" key="4">
    <source>
        <dbReference type="ARBA" id="ARBA00024195"/>
    </source>
</evidence>
<feature type="compositionally biased region" description="Polar residues" evidence="5">
    <location>
        <begin position="772"/>
        <end position="785"/>
    </location>
</feature>
<dbReference type="SMART" id="SM00369">
    <property type="entry name" value="LRR_TYP"/>
    <property type="match status" value="9"/>
</dbReference>
<feature type="region of interest" description="Disordered" evidence="5">
    <location>
        <begin position="772"/>
        <end position="798"/>
    </location>
</feature>
<dbReference type="FunFam" id="2.40.10.10:FF:000068">
    <property type="entry name" value="transmembrane protease serine 2"/>
    <property type="match status" value="1"/>
</dbReference>
<organism evidence="8 9">
    <name type="scientific">Chironomus riparius</name>
    <dbReference type="NCBI Taxonomy" id="315576"/>
    <lineage>
        <taxon>Eukaryota</taxon>
        <taxon>Metazoa</taxon>
        <taxon>Ecdysozoa</taxon>
        <taxon>Arthropoda</taxon>
        <taxon>Hexapoda</taxon>
        <taxon>Insecta</taxon>
        <taxon>Pterygota</taxon>
        <taxon>Neoptera</taxon>
        <taxon>Endopterygota</taxon>
        <taxon>Diptera</taxon>
        <taxon>Nematocera</taxon>
        <taxon>Chironomoidea</taxon>
        <taxon>Chironomidae</taxon>
        <taxon>Chironominae</taxon>
        <taxon>Chironomus</taxon>
    </lineage>
</organism>
<keyword evidence="2" id="KW-0677">Repeat</keyword>
<dbReference type="InterPro" id="IPR001314">
    <property type="entry name" value="Peptidase_S1A"/>
</dbReference>
<sequence>MFKYIQIVNFIFLFGIGLIDSELKCNFREFHDASSIYTCELVSSAAIIENGHMSGKTDADVQSFKFDGFKTNELFDVKLPFCKNYKNLEIVKLFSAGIADLNQNLFFDCENLKFLSLASNKISQVPEHLFTRNLKLTTLSLEQNELTSLPENVFANLNELSDLNLSKNKIKTLPVNIFSSLVKLRVLKLNSNRIQNVVHNWFRNLQMLEDLDLSNNLISNLGQKNFQFLTNLIFLQLNNNNIKELSANVFYNLFKLEELNLDFNEISSPFAEAFKDLKNLKKLSIGANGIIDLPEKIFSTLSNLDELKLWQNQLSTIHSDSFGTYNNQILIDLEDNNIYAIDPSLIGNLDSLRLYMDGNVCYQGDLENKSEMLQELNECVENYEPRQSGVETSTFGSTSKPNTITYTFNTKTDYLTFPRTTTIREATSTETTSTFKPITTRKIRTTTTRILTTTRKVKTTTKLLPRPPWPYPVTTHKPTTTTTSLWNLLEPENIPTCGRSKLKLSGESSGSQVRHGAYPWTAALIRRDGQLFCGGILVSKSLVVTAAHCIEGKQRLYVFNNQDFFVMLGAHNIKQSFEKGRTTVNVKAIHVHDDWNPSIDQYDADIAIIELEADVILNRFIQPICIPEAGSIPATKNQGFVVGFGKSEFADIQDVARLVHTPIHDNRKCHSSHDAFQLLLSHRGFCGGYANGTGVCTGDSGSGLIVVHNGVFYLRGIVSASLNGPLNGCNLKAFTVFTDILEFTGWIKIGKDDKTLIQYLIDRIRKCEANKGTTERMTQSSQQKRTNGDAWRVRYPND</sequence>
<dbReference type="InterPro" id="IPR032675">
    <property type="entry name" value="LRR_dom_sf"/>
</dbReference>
<dbReference type="Gene3D" id="3.80.10.10">
    <property type="entry name" value="Ribonuclease Inhibitor"/>
    <property type="match status" value="1"/>
</dbReference>
<protein>
    <recommendedName>
        <fullName evidence="7">Peptidase S1 domain-containing protein</fullName>
    </recommendedName>
</protein>
<dbReference type="InterPro" id="IPR001254">
    <property type="entry name" value="Trypsin_dom"/>
</dbReference>
<dbReference type="GO" id="GO:0005886">
    <property type="term" value="C:plasma membrane"/>
    <property type="evidence" value="ECO:0007669"/>
    <property type="project" value="TreeGrafter"/>
</dbReference>
<feature type="signal peptide" evidence="6">
    <location>
        <begin position="1"/>
        <end position="21"/>
    </location>
</feature>
<dbReference type="InterPro" id="IPR001611">
    <property type="entry name" value="Leu-rich_rpt"/>
</dbReference>
<gene>
    <name evidence="8" type="ORF">CHIRRI_LOCUS14849</name>
</gene>
<feature type="domain" description="Peptidase S1" evidence="7">
    <location>
        <begin position="503"/>
        <end position="747"/>
    </location>
</feature>
<evidence type="ECO:0000256" key="2">
    <source>
        <dbReference type="ARBA" id="ARBA00022737"/>
    </source>
</evidence>
<dbReference type="SMART" id="SM00020">
    <property type="entry name" value="Tryp_SPc"/>
    <property type="match status" value="1"/>
</dbReference>
<dbReference type="InterPro" id="IPR009003">
    <property type="entry name" value="Peptidase_S1_PA"/>
</dbReference>
<dbReference type="InterPro" id="IPR018114">
    <property type="entry name" value="TRYPSIN_HIS"/>
</dbReference>
<dbReference type="PROSITE" id="PS00134">
    <property type="entry name" value="TRYPSIN_HIS"/>
    <property type="match status" value="1"/>
</dbReference>
<evidence type="ECO:0000256" key="6">
    <source>
        <dbReference type="SAM" id="SignalP"/>
    </source>
</evidence>
<proteinExistence type="inferred from homology"/>
<dbReference type="SMART" id="SM00365">
    <property type="entry name" value="LRR_SD22"/>
    <property type="match status" value="5"/>
</dbReference>
<evidence type="ECO:0000256" key="1">
    <source>
        <dbReference type="ARBA" id="ARBA00022614"/>
    </source>
</evidence>
<evidence type="ECO:0000256" key="5">
    <source>
        <dbReference type="SAM" id="MobiDB-lite"/>
    </source>
</evidence>
<feature type="chain" id="PRO_5040503747" description="Peptidase S1 domain-containing protein" evidence="6">
    <location>
        <begin position="22"/>
        <end position="798"/>
    </location>
</feature>
<dbReference type="PANTHER" id="PTHR24369:SF214">
    <property type="entry name" value="GLYCOPROTEIN V PLATELET"/>
    <property type="match status" value="1"/>
</dbReference>
<accession>A0A9N9S998</accession>
<evidence type="ECO:0000256" key="3">
    <source>
        <dbReference type="ARBA" id="ARBA00023157"/>
    </source>
</evidence>
<dbReference type="InterPro" id="IPR003591">
    <property type="entry name" value="Leu-rich_rpt_typical-subtyp"/>
</dbReference>
<dbReference type="GO" id="GO:0004252">
    <property type="term" value="F:serine-type endopeptidase activity"/>
    <property type="evidence" value="ECO:0007669"/>
    <property type="project" value="InterPro"/>
</dbReference>
<keyword evidence="3" id="KW-1015">Disulfide bond</keyword>
<dbReference type="Pfam" id="PF13855">
    <property type="entry name" value="LRR_8"/>
    <property type="match status" value="3"/>
</dbReference>
<dbReference type="GO" id="GO:0006508">
    <property type="term" value="P:proteolysis"/>
    <property type="evidence" value="ECO:0007669"/>
    <property type="project" value="InterPro"/>
</dbReference>
<dbReference type="PRINTS" id="PR00722">
    <property type="entry name" value="CHYMOTRYPSIN"/>
</dbReference>